<protein>
    <submittedName>
        <fullName evidence="1">Unnamed protein product</fullName>
    </submittedName>
</protein>
<proteinExistence type="predicted"/>
<keyword evidence="2" id="KW-1185">Reference proteome</keyword>
<dbReference type="Proteomes" id="UP001165064">
    <property type="component" value="Unassembled WGS sequence"/>
</dbReference>
<comment type="caution">
    <text evidence="1">The sequence shown here is derived from an EMBL/GenBank/DDBJ whole genome shotgun (WGS) entry which is preliminary data.</text>
</comment>
<evidence type="ECO:0000313" key="2">
    <source>
        <dbReference type="Proteomes" id="UP001165064"/>
    </source>
</evidence>
<accession>A0ACB5TAD8</accession>
<gene>
    <name evidence="1" type="ORF">Amon02_000670000</name>
</gene>
<sequence>MAYWAIVLAEKYCAMGSGVTSELSVENQKKNEDMVVWLKEVDFVFKTGLSECSRDDILSKARRFIFEIDHFMEYVSSKTVDPDLLCPPELFLQIKSPAFTSKAILLQTVVQLFSTGTSESEPSTPPDTGAVVTINQEFLFDTLLSLNEGYYHWPPAEYLSNHFHLFTIHNLLKL</sequence>
<dbReference type="EMBL" id="BSXS01005352">
    <property type="protein sequence ID" value="GME84241.1"/>
    <property type="molecule type" value="Genomic_DNA"/>
</dbReference>
<organism evidence="1 2">
    <name type="scientific">Ambrosiozyma monospora</name>
    <name type="common">Yeast</name>
    <name type="synonym">Endomycopsis monosporus</name>
    <dbReference type="NCBI Taxonomy" id="43982"/>
    <lineage>
        <taxon>Eukaryota</taxon>
        <taxon>Fungi</taxon>
        <taxon>Dikarya</taxon>
        <taxon>Ascomycota</taxon>
        <taxon>Saccharomycotina</taxon>
        <taxon>Pichiomycetes</taxon>
        <taxon>Pichiales</taxon>
        <taxon>Pichiaceae</taxon>
        <taxon>Ambrosiozyma</taxon>
    </lineage>
</organism>
<evidence type="ECO:0000313" key="1">
    <source>
        <dbReference type="EMBL" id="GME84241.1"/>
    </source>
</evidence>
<reference evidence="1" key="1">
    <citation type="submission" date="2023-04" db="EMBL/GenBank/DDBJ databases">
        <title>Ambrosiozyma monospora NBRC 10751.</title>
        <authorList>
            <person name="Ichikawa N."/>
            <person name="Sato H."/>
            <person name="Tonouchi N."/>
        </authorList>
    </citation>
    <scope>NUCLEOTIDE SEQUENCE</scope>
    <source>
        <strain evidence="1">NBRC 10751</strain>
    </source>
</reference>
<name>A0ACB5TAD8_AMBMO</name>